<feature type="domain" description="Tyrosine specific protein phosphatases" evidence="3">
    <location>
        <begin position="189"/>
        <end position="288"/>
    </location>
</feature>
<dbReference type="SUPFAM" id="SSF52799">
    <property type="entry name" value="(Phosphotyrosine protein) phosphatases II"/>
    <property type="match status" value="1"/>
</dbReference>
<name>A0A1E4T9A1_9ASCO</name>
<dbReference type="InterPro" id="IPR029021">
    <property type="entry name" value="Prot-tyrosine_phosphatase-like"/>
</dbReference>
<feature type="domain" description="Tyrosine-protein phosphatase" evidence="2">
    <location>
        <begin position="29"/>
        <end position="297"/>
    </location>
</feature>
<dbReference type="InterPro" id="IPR050348">
    <property type="entry name" value="Protein-Tyr_Phosphatase"/>
</dbReference>
<gene>
    <name evidence="4" type="ORF">CANARDRAFT_182013</name>
</gene>
<dbReference type="PANTHER" id="PTHR19134">
    <property type="entry name" value="RECEPTOR-TYPE TYROSINE-PROTEIN PHOSPHATASE"/>
    <property type="match status" value="1"/>
</dbReference>
<dbReference type="Proteomes" id="UP000094801">
    <property type="component" value="Unassembled WGS sequence"/>
</dbReference>
<proteinExistence type="inferred from homology"/>
<dbReference type="SMART" id="SM00194">
    <property type="entry name" value="PTPc"/>
    <property type="match status" value="1"/>
</dbReference>
<dbReference type="GO" id="GO:0004725">
    <property type="term" value="F:protein tyrosine phosphatase activity"/>
    <property type="evidence" value="ECO:0007669"/>
    <property type="project" value="InterPro"/>
</dbReference>
<dbReference type="InterPro" id="IPR000242">
    <property type="entry name" value="PTP_cat"/>
</dbReference>
<dbReference type="CDD" id="cd18533">
    <property type="entry name" value="PTP_fungal"/>
    <property type="match status" value="1"/>
</dbReference>
<feature type="non-terminal residue" evidence="4">
    <location>
        <position position="298"/>
    </location>
</feature>
<dbReference type="PANTHER" id="PTHR19134:SF449">
    <property type="entry name" value="TYROSINE-PROTEIN PHOSPHATASE 1"/>
    <property type="match status" value="1"/>
</dbReference>
<dbReference type="STRING" id="983967.A0A1E4T9A1"/>
<accession>A0A1E4T9A1</accession>
<evidence type="ECO:0000259" key="3">
    <source>
        <dbReference type="PROSITE" id="PS50056"/>
    </source>
</evidence>
<sequence length="298" mass="34558">INRLEKQRLADAFRNPTTSEWSYKAGTSNRQRNRYSDVLPFDKNRVKLKVKSSDYSDYMNASSIHLDLGSTPGNYISTQGPTSKTYKQFWQMCFQNTQKQIIIVMLTPIFESGREKCYKYWTENDFVVNNADEGFSSELLFKFKGKLSINNNFQVLEWELGDASTGSTRQVLHFYYDNWPDFSAPDLIDPVLELTKSVNEFHENALEDPIIVHCSAGVGRSGTFISIDYFLNHCLEFLESNEKETLSAGRSELITPVNNHEIDDPVFNIVSALRTQRVLMVQKDQQFLFIYECIKRYY</sequence>
<dbReference type="EMBL" id="KV453847">
    <property type="protein sequence ID" value="ODV88238.1"/>
    <property type="molecule type" value="Genomic_DNA"/>
</dbReference>
<dbReference type="PROSITE" id="PS50056">
    <property type="entry name" value="TYR_PHOSPHATASE_2"/>
    <property type="match status" value="1"/>
</dbReference>
<dbReference type="SMART" id="SM00404">
    <property type="entry name" value="PTPc_motif"/>
    <property type="match status" value="1"/>
</dbReference>
<dbReference type="Gene3D" id="3.90.190.10">
    <property type="entry name" value="Protein tyrosine phosphatase superfamily"/>
    <property type="match status" value="1"/>
</dbReference>
<dbReference type="PRINTS" id="PR00700">
    <property type="entry name" value="PRTYPHPHTASE"/>
</dbReference>
<organism evidence="4 5">
    <name type="scientific">[Candida] arabinofermentans NRRL YB-2248</name>
    <dbReference type="NCBI Taxonomy" id="983967"/>
    <lineage>
        <taxon>Eukaryota</taxon>
        <taxon>Fungi</taxon>
        <taxon>Dikarya</taxon>
        <taxon>Ascomycota</taxon>
        <taxon>Saccharomycotina</taxon>
        <taxon>Pichiomycetes</taxon>
        <taxon>Pichiales</taxon>
        <taxon>Pichiaceae</taxon>
        <taxon>Ogataea</taxon>
        <taxon>Ogataea/Candida clade</taxon>
    </lineage>
</organism>
<dbReference type="PROSITE" id="PS00383">
    <property type="entry name" value="TYR_PHOSPHATASE_1"/>
    <property type="match status" value="1"/>
</dbReference>
<dbReference type="OrthoDB" id="10253954at2759"/>
<dbReference type="InterPro" id="IPR003595">
    <property type="entry name" value="Tyr_Pase_cat"/>
</dbReference>
<keyword evidence="5" id="KW-1185">Reference proteome</keyword>
<reference evidence="5" key="1">
    <citation type="submission" date="2016-04" db="EMBL/GenBank/DDBJ databases">
        <title>Comparative genomics of biotechnologically important yeasts.</title>
        <authorList>
            <consortium name="DOE Joint Genome Institute"/>
            <person name="Riley R."/>
            <person name="Haridas S."/>
            <person name="Wolfe K.H."/>
            <person name="Lopes M.R."/>
            <person name="Hittinger C.T."/>
            <person name="Goker M."/>
            <person name="Salamov A."/>
            <person name="Wisecaver J."/>
            <person name="Long T.M."/>
            <person name="Aerts A.L."/>
            <person name="Barry K."/>
            <person name="Choi C."/>
            <person name="Clum A."/>
            <person name="Coughlan A.Y."/>
            <person name="Deshpande S."/>
            <person name="Douglass A.P."/>
            <person name="Hanson S.J."/>
            <person name="Klenk H.-P."/>
            <person name="Labutti K."/>
            <person name="Lapidus A."/>
            <person name="Lindquist E."/>
            <person name="Lipzen A."/>
            <person name="Meier-Kolthoff J.P."/>
            <person name="Ohm R.A."/>
            <person name="Otillar R.P."/>
            <person name="Pangilinan J."/>
            <person name="Peng Y."/>
            <person name="Rokas A."/>
            <person name="Rosa C.A."/>
            <person name="Scheuner C."/>
            <person name="Sibirny A.A."/>
            <person name="Slot J.C."/>
            <person name="Stielow J.B."/>
            <person name="Sun H."/>
            <person name="Kurtzman C.P."/>
            <person name="Blackwell M."/>
            <person name="Grigoriev I.V."/>
            <person name="Jeffries T.W."/>
        </authorList>
    </citation>
    <scope>NUCLEOTIDE SEQUENCE [LARGE SCALE GENOMIC DNA]</scope>
    <source>
        <strain evidence="5">NRRL YB-2248</strain>
    </source>
</reference>
<dbReference type="AlphaFoldDB" id="A0A1E4T9A1"/>
<dbReference type="InterPro" id="IPR016130">
    <property type="entry name" value="Tyr_Pase_AS"/>
</dbReference>
<evidence type="ECO:0000313" key="5">
    <source>
        <dbReference type="Proteomes" id="UP000094801"/>
    </source>
</evidence>
<protein>
    <submittedName>
        <fullName evidence="4">Uncharacterized protein</fullName>
    </submittedName>
</protein>
<dbReference type="Pfam" id="PF00102">
    <property type="entry name" value="Y_phosphatase"/>
    <property type="match status" value="1"/>
</dbReference>
<dbReference type="InterPro" id="IPR000387">
    <property type="entry name" value="Tyr_Pase_dom"/>
</dbReference>
<evidence type="ECO:0000256" key="1">
    <source>
        <dbReference type="ARBA" id="ARBA00009649"/>
    </source>
</evidence>
<feature type="non-terminal residue" evidence="4">
    <location>
        <position position="1"/>
    </location>
</feature>
<evidence type="ECO:0000313" key="4">
    <source>
        <dbReference type="EMBL" id="ODV88238.1"/>
    </source>
</evidence>
<evidence type="ECO:0000259" key="2">
    <source>
        <dbReference type="PROSITE" id="PS50055"/>
    </source>
</evidence>
<comment type="similarity">
    <text evidence="1">Belongs to the protein-tyrosine phosphatase family. Non-receptor class subfamily.</text>
</comment>
<dbReference type="PROSITE" id="PS50055">
    <property type="entry name" value="TYR_PHOSPHATASE_PTP"/>
    <property type="match status" value="1"/>
</dbReference>